<protein>
    <submittedName>
        <fullName evidence="1">Uncharacterized protein</fullName>
    </submittedName>
</protein>
<gene>
    <name evidence="1" type="ORF">HMPREF9389_0327</name>
</gene>
<sequence>MLSNLYLVDSSLQKVGLSINDFTSLNRKDDQFYRDLKEYVNDVANQLTVDKEAMEEKEKAKNMANQWNYAFEVAKLNMGRDANATTLEKETAYMYLSHFVDIKTGVLEKVVPEYSNETYFSSWIVNDDRRTYDTYLRGVQRGELIYNTINTVKTLKDSADLLKEAVNIEELDLTASQTALRASHLIIQAGRSGVDLRNQVDTFKTLYNSSSNLRELIAALNKSLDLEKYDEYYRNSVVDLLFNAVSSVTIGVDSYVLSSLGVMPQGLFFMVAKDLIDKYRWISLIQYNGMRVSKRMLRYYGVDW</sequence>
<proteinExistence type="predicted"/>
<reference evidence="1 2" key="1">
    <citation type="submission" date="2011-03" db="EMBL/GenBank/DDBJ databases">
        <authorList>
            <person name="Muzny D."/>
            <person name="Qin X."/>
            <person name="Deng J."/>
            <person name="Jiang H."/>
            <person name="Liu Y."/>
            <person name="Qu J."/>
            <person name="Song X.-Z."/>
            <person name="Zhang L."/>
            <person name="Thornton R."/>
            <person name="Coyle M."/>
            <person name="Francisco L."/>
            <person name="Jackson L."/>
            <person name="Javaid M."/>
            <person name="Korchina V."/>
            <person name="Kovar C."/>
            <person name="Mata R."/>
            <person name="Mathew T."/>
            <person name="Ngo R."/>
            <person name="Nguyen L."/>
            <person name="Nguyen N."/>
            <person name="Okwuonu G."/>
            <person name="Ongeri F."/>
            <person name="Pham C."/>
            <person name="Simmons D."/>
            <person name="Wilczek-Boney K."/>
            <person name="Hale W."/>
            <person name="Jakkamsetti A."/>
            <person name="Pham P."/>
            <person name="Ruth R."/>
            <person name="San Lucas F."/>
            <person name="Warren J."/>
            <person name="Zhang J."/>
            <person name="Zhao Z."/>
            <person name="Zhou C."/>
            <person name="Zhu D."/>
            <person name="Lee S."/>
            <person name="Bess C."/>
            <person name="Blankenburg K."/>
            <person name="Forbes L."/>
            <person name="Fu Q."/>
            <person name="Gubbala S."/>
            <person name="Hirani K."/>
            <person name="Jayaseelan J.C."/>
            <person name="Lara F."/>
            <person name="Munidasa M."/>
            <person name="Palculict T."/>
            <person name="Patil S."/>
            <person name="Pu L.-L."/>
            <person name="Saada N."/>
            <person name="Tang L."/>
            <person name="Weissenberger G."/>
            <person name="Zhu Y."/>
            <person name="Hemphill L."/>
            <person name="Shang Y."/>
            <person name="Youmans B."/>
            <person name="Ayvaz T."/>
            <person name="Ross M."/>
            <person name="Santibanez J."/>
            <person name="Aqrawi P."/>
            <person name="Gross S."/>
            <person name="Joshi V."/>
            <person name="Fowler G."/>
            <person name="Nazareth L."/>
            <person name="Reid J."/>
            <person name="Worley K."/>
            <person name="Petrosino J."/>
            <person name="Highlander S."/>
            <person name="Gibbs R."/>
        </authorList>
    </citation>
    <scope>NUCLEOTIDE SEQUENCE [LARGE SCALE GENOMIC DNA]</scope>
    <source>
        <strain evidence="1 2">SK355</strain>
    </source>
</reference>
<comment type="caution">
    <text evidence="1">The sequence shown here is derived from an EMBL/GenBank/DDBJ whole genome shotgun (WGS) entry which is preliminary data.</text>
</comment>
<accession>F3UNB9</accession>
<organism evidence="1 2">
    <name type="scientific">Streptococcus sanguinis SK355</name>
    <dbReference type="NCBI Taxonomy" id="888816"/>
    <lineage>
        <taxon>Bacteria</taxon>
        <taxon>Bacillati</taxon>
        <taxon>Bacillota</taxon>
        <taxon>Bacilli</taxon>
        <taxon>Lactobacillales</taxon>
        <taxon>Streptococcaceae</taxon>
        <taxon>Streptococcus</taxon>
    </lineage>
</organism>
<dbReference type="eggNOG" id="ENOG5034AK3">
    <property type="taxonomic scope" value="Bacteria"/>
</dbReference>
<dbReference type="HOGENOM" id="CLU_825972_0_0_9"/>
<dbReference type="Proteomes" id="UP000005589">
    <property type="component" value="Unassembled WGS sequence"/>
</dbReference>
<dbReference type="RefSeq" id="WP_002928111.1">
    <property type="nucleotide sequence ID" value="NZ_GL890993.1"/>
</dbReference>
<evidence type="ECO:0000313" key="2">
    <source>
        <dbReference type="Proteomes" id="UP000005589"/>
    </source>
</evidence>
<name>F3UNB9_STRSA</name>
<dbReference type="EMBL" id="AFFN01000004">
    <property type="protein sequence ID" value="EGJ43647.1"/>
    <property type="molecule type" value="Genomic_DNA"/>
</dbReference>
<dbReference type="PATRIC" id="fig|888816.3.peg.315"/>
<evidence type="ECO:0000313" key="1">
    <source>
        <dbReference type="EMBL" id="EGJ43647.1"/>
    </source>
</evidence>
<dbReference type="AlphaFoldDB" id="F3UNB9"/>